<reference evidence="1" key="1">
    <citation type="submission" date="2021-05" db="EMBL/GenBank/DDBJ databases">
        <authorList>
            <person name="Alioto T."/>
            <person name="Alioto T."/>
            <person name="Gomez Garrido J."/>
        </authorList>
    </citation>
    <scope>NUCLEOTIDE SEQUENCE</scope>
</reference>
<accession>A0A8D9EUQ6</accession>
<proteinExistence type="predicted"/>
<protein>
    <submittedName>
        <fullName evidence="1">Uncharacterized protein</fullName>
    </submittedName>
</protein>
<sequence length="230" mass="26109">MLPSFLRSASCSASWHFNSSYLLILQFLSLSPVPLYSQLIMMYWSHIPPQLLQDFNKRFPGREHFFYTSATNYAERLLEVARQRQKDSSLKAVASEITKLLNNVGDAGFGVDAQATLSILALPYLMNFVNSKRFSRKRKVNKNIPKPSRTEINDSFITHISSDGDIRDIISKRTISYRQMGLTLQPFVIVIGESLLNPKKVLVSVDDVLYSVNTLITGVDVLFKLFIIIV</sequence>
<dbReference type="EMBL" id="HBUF01572425">
    <property type="protein sequence ID" value="CAG6767098.1"/>
    <property type="molecule type" value="Transcribed_RNA"/>
</dbReference>
<name>A0A8D9EUQ6_9HEMI</name>
<organism evidence="1">
    <name type="scientific">Cacopsylla melanoneura</name>
    <dbReference type="NCBI Taxonomy" id="428564"/>
    <lineage>
        <taxon>Eukaryota</taxon>
        <taxon>Metazoa</taxon>
        <taxon>Ecdysozoa</taxon>
        <taxon>Arthropoda</taxon>
        <taxon>Hexapoda</taxon>
        <taxon>Insecta</taxon>
        <taxon>Pterygota</taxon>
        <taxon>Neoptera</taxon>
        <taxon>Paraneoptera</taxon>
        <taxon>Hemiptera</taxon>
        <taxon>Sternorrhyncha</taxon>
        <taxon>Psylloidea</taxon>
        <taxon>Psyllidae</taxon>
        <taxon>Psyllinae</taxon>
        <taxon>Cacopsylla</taxon>
    </lineage>
</organism>
<evidence type="ECO:0000313" key="1">
    <source>
        <dbReference type="EMBL" id="CAG6767098.1"/>
    </source>
</evidence>
<dbReference type="AlphaFoldDB" id="A0A8D9EUQ6"/>